<dbReference type="InterPro" id="IPR030664">
    <property type="entry name" value="SdhA/FrdA/AprA"/>
</dbReference>
<comment type="catalytic activity">
    <reaction evidence="5">
        <text>a quinone + succinate = fumarate + a quinol</text>
        <dbReference type="Rhea" id="RHEA:40523"/>
        <dbReference type="ChEBI" id="CHEBI:24646"/>
        <dbReference type="ChEBI" id="CHEBI:29806"/>
        <dbReference type="ChEBI" id="CHEBI:30031"/>
        <dbReference type="ChEBI" id="CHEBI:132124"/>
        <dbReference type="EC" id="1.3.5.1"/>
    </reaction>
</comment>
<dbReference type="InterPro" id="IPR003953">
    <property type="entry name" value="FAD-dep_OxRdtase_2_FAD-bd"/>
</dbReference>
<accession>A0A4U9UJN8</accession>
<protein>
    <submittedName>
        <fullName evidence="9">Succinate dehydrogenase flavoprotein subunit</fullName>
        <ecNumber evidence="9">1.3.99.1</ecNumber>
    </submittedName>
</protein>
<proteinExistence type="predicted"/>
<dbReference type="GO" id="GO:0009061">
    <property type="term" value="P:anaerobic respiration"/>
    <property type="evidence" value="ECO:0007669"/>
    <property type="project" value="TreeGrafter"/>
</dbReference>
<dbReference type="GO" id="GO:0050660">
    <property type="term" value="F:flavin adenine dinucleotide binding"/>
    <property type="evidence" value="ECO:0007669"/>
    <property type="project" value="TreeGrafter"/>
</dbReference>
<keyword evidence="4 9" id="KW-0560">Oxidoreductase</keyword>
<evidence type="ECO:0000259" key="8">
    <source>
        <dbReference type="Pfam" id="PF00890"/>
    </source>
</evidence>
<reference evidence="9" key="1">
    <citation type="submission" date="2019-05" db="EMBL/GenBank/DDBJ databases">
        <authorList>
            <consortium name="Pathogen Informatics"/>
        </authorList>
    </citation>
    <scope>NUCLEOTIDE SEQUENCE [LARGE SCALE GENOMIC DNA]</scope>
    <source>
        <strain evidence="9">NCTC12965</strain>
    </source>
</reference>
<dbReference type="PROSITE" id="PS00504">
    <property type="entry name" value="FRD_SDH_FAD_BINDING"/>
    <property type="match status" value="1"/>
</dbReference>
<feature type="compositionally biased region" description="Basic and acidic residues" evidence="7">
    <location>
        <begin position="368"/>
        <end position="380"/>
    </location>
</feature>
<dbReference type="Gene3D" id="3.50.50.60">
    <property type="entry name" value="FAD/NAD(P)-binding domain"/>
    <property type="match status" value="1"/>
</dbReference>
<feature type="region of interest" description="Disordered" evidence="7">
    <location>
        <begin position="358"/>
        <end position="388"/>
    </location>
</feature>
<dbReference type="InterPro" id="IPR027477">
    <property type="entry name" value="Succ_DH/fumarate_Rdtase_cat_sf"/>
</dbReference>
<keyword evidence="3" id="KW-0285">Flavoprotein</keyword>
<dbReference type="InterPro" id="IPR036188">
    <property type="entry name" value="FAD/NAD-bd_sf"/>
</dbReference>
<evidence type="ECO:0000256" key="1">
    <source>
        <dbReference type="ARBA" id="ARBA00001974"/>
    </source>
</evidence>
<name>A0A4U9UJN8_SERFO</name>
<dbReference type="AlphaFoldDB" id="A0A4U9UJN8"/>
<evidence type="ECO:0000256" key="6">
    <source>
        <dbReference type="PIRSR" id="PIRSR630664-50"/>
    </source>
</evidence>
<dbReference type="GO" id="GO:0008177">
    <property type="term" value="F:succinate dehydrogenase (quinone) activity"/>
    <property type="evidence" value="ECO:0007669"/>
    <property type="project" value="UniProtKB-EC"/>
</dbReference>
<comment type="subcellular location">
    <subcellularLocation>
        <location evidence="2">Cell inner membrane</location>
        <topology evidence="2">Peripheral membrane protein</topology>
        <orientation evidence="2">Cytoplasmic side</orientation>
    </subcellularLocation>
</comment>
<comment type="cofactor">
    <cofactor evidence="1">
        <name>FAD</name>
        <dbReference type="ChEBI" id="CHEBI:57692"/>
    </cofactor>
</comment>
<feature type="domain" description="FAD-dependent oxidoreductase 2 FAD-binding" evidence="8">
    <location>
        <begin position="9"/>
        <end position="355"/>
    </location>
</feature>
<dbReference type="GO" id="GO:0009055">
    <property type="term" value="F:electron transfer activity"/>
    <property type="evidence" value="ECO:0007669"/>
    <property type="project" value="TreeGrafter"/>
</dbReference>
<evidence type="ECO:0000256" key="3">
    <source>
        <dbReference type="ARBA" id="ARBA00022630"/>
    </source>
</evidence>
<dbReference type="EMBL" id="CABEEZ010000073">
    <property type="protein sequence ID" value="VTR33705.1"/>
    <property type="molecule type" value="Genomic_DNA"/>
</dbReference>
<feature type="active site" description="Proton acceptor" evidence="6">
    <location>
        <position position="286"/>
    </location>
</feature>
<dbReference type="Pfam" id="PF00890">
    <property type="entry name" value="FAD_binding_2"/>
    <property type="match status" value="1"/>
</dbReference>
<evidence type="ECO:0000313" key="9">
    <source>
        <dbReference type="EMBL" id="VTR33705.1"/>
    </source>
</evidence>
<dbReference type="GO" id="GO:0005886">
    <property type="term" value="C:plasma membrane"/>
    <property type="evidence" value="ECO:0007669"/>
    <property type="project" value="UniProtKB-SubCell"/>
</dbReference>
<dbReference type="FunFam" id="3.90.700.10:FF:000001">
    <property type="entry name" value="Mitochondrial succinate dehydrogenase flavoprotein subunit"/>
    <property type="match status" value="1"/>
</dbReference>
<sequence length="453" mass="49760">MKLPIREFDAVVIGAGGAGMRAALQISQAGSTCALLSKVFPTRSHTVSAQGGITVALGNNHEDNWEWHMYDTVKGSDYIGDQDAIEYMCKTGPEAILELEHMGLPFSRLDDGRIYQRPFGGQSLNFGGEQAARTAAAADRTGHALLHTLYQQNLKNHTTIFSEWYALDLVKNQDGAVVGTTAICIETGEVVYFKAKATILATGGAGRIYQSTTNAHINTGDGVGMALRAGVPVQDMEMWQFHPTGIAGAGVLVTEGCRGEGGYLLNKHGERFMERYAPNAKDLAGRDVVARSIMIEIREGRGCDGPWGPHAKLKLDHLGKEVLESRLPGILELSRTFAHVDPVKEPIPVIPTCHLYDGRYSDQSNRPGADRERERRRRGDPGSVRGRRNCLRIGTPAPTVWVATRCWIWWCLVALPVCTCKSRCRAGRKPRSQRIGRRSFAGSSEPLEQHPFW</sequence>
<dbReference type="SUPFAM" id="SSF56425">
    <property type="entry name" value="Succinate dehydrogenase/fumarate reductase flavoprotein, catalytic domain"/>
    <property type="match status" value="1"/>
</dbReference>
<dbReference type="PANTHER" id="PTHR11632:SF51">
    <property type="entry name" value="SUCCINATE DEHYDROGENASE [UBIQUINONE] FLAVOPROTEIN SUBUNIT, MITOCHONDRIAL"/>
    <property type="match status" value="1"/>
</dbReference>
<dbReference type="EC" id="1.3.99.1" evidence="9"/>
<dbReference type="PANTHER" id="PTHR11632">
    <property type="entry name" value="SUCCINATE DEHYDROGENASE 2 FLAVOPROTEIN SUBUNIT"/>
    <property type="match status" value="1"/>
</dbReference>
<gene>
    <name evidence="9" type="primary">sdhA_1</name>
    <name evidence="9" type="ORF">NCTC12965_03527</name>
</gene>
<evidence type="ECO:0000256" key="2">
    <source>
        <dbReference type="ARBA" id="ARBA00004515"/>
    </source>
</evidence>
<dbReference type="SUPFAM" id="SSF51905">
    <property type="entry name" value="FAD/NAD(P)-binding domain"/>
    <property type="match status" value="1"/>
</dbReference>
<evidence type="ECO:0000256" key="7">
    <source>
        <dbReference type="SAM" id="MobiDB-lite"/>
    </source>
</evidence>
<evidence type="ECO:0000256" key="5">
    <source>
        <dbReference type="ARBA" id="ARBA00049220"/>
    </source>
</evidence>
<dbReference type="Gene3D" id="3.90.700.10">
    <property type="entry name" value="Succinate dehydrogenase/fumarate reductase flavoprotein, catalytic domain"/>
    <property type="match status" value="1"/>
</dbReference>
<evidence type="ECO:0000256" key="4">
    <source>
        <dbReference type="ARBA" id="ARBA00023002"/>
    </source>
</evidence>
<dbReference type="InterPro" id="IPR003952">
    <property type="entry name" value="FRD_SDH_FAD_BS"/>
</dbReference>
<organism evidence="9">
    <name type="scientific">Serratia fonticola</name>
    <dbReference type="NCBI Taxonomy" id="47917"/>
    <lineage>
        <taxon>Bacteria</taxon>
        <taxon>Pseudomonadati</taxon>
        <taxon>Pseudomonadota</taxon>
        <taxon>Gammaproteobacteria</taxon>
        <taxon>Enterobacterales</taxon>
        <taxon>Yersiniaceae</taxon>
        <taxon>Serratia</taxon>
    </lineage>
</organism>